<keyword evidence="9 15" id="KW-0418">Kinase</keyword>
<evidence type="ECO:0000256" key="3">
    <source>
        <dbReference type="ARBA" id="ARBA00005201"/>
    </source>
</evidence>
<dbReference type="Proteomes" id="UP000189883">
    <property type="component" value="Chromosome"/>
</dbReference>
<evidence type="ECO:0000256" key="15">
    <source>
        <dbReference type="PIRNR" id="PIRNR004491"/>
    </source>
</evidence>
<dbReference type="GO" id="GO:0005524">
    <property type="term" value="F:ATP binding"/>
    <property type="evidence" value="ECO:0007669"/>
    <property type="project" value="UniProtKB-UniRule"/>
</dbReference>
<comment type="pathway">
    <text evidence="3 15">Cofactor biosynthesis; FMN biosynthesis; FMN from riboflavin (ATP route): step 1/1.</text>
</comment>
<dbReference type="UniPathway" id="UPA00277">
    <property type="reaction ID" value="UER00407"/>
</dbReference>
<dbReference type="NCBIfam" id="NF004160">
    <property type="entry name" value="PRK05627.1-3"/>
    <property type="match status" value="1"/>
</dbReference>
<comment type="similarity">
    <text evidence="15">Belongs to the ribF family.</text>
</comment>
<feature type="domain" description="Riboflavin kinase" evidence="16">
    <location>
        <begin position="182"/>
        <end position="305"/>
    </location>
</feature>
<evidence type="ECO:0000256" key="9">
    <source>
        <dbReference type="ARBA" id="ARBA00022777"/>
    </source>
</evidence>
<evidence type="ECO:0000256" key="10">
    <source>
        <dbReference type="ARBA" id="ARBA00022827"/>
    </source>
</evidence>
<keyword evidence="5 15" id="KW-0288">FMN</keyword>
<sequence>MKVISSISEYKNTSPTALSIGMFDGVHLGHQSIIKNLKKISDEKKLSSGLLTFWPHPRTIFNPNENLKLLNTLTEKTSLIENLGVDFLFLQSFDEDFRNLSADDFVKKILVDKLNVKYLIIGYDHRFGKDKKGDFNLLQKMATEFDFEVQQLDAIQLENQNISSTKIRNAIASGDFKSANDMLGYHYPLSGKVIHGKKIGRTIGYPTANISIDNIKLLPKKGAYIVEVWIDNLFYKGMLSVGTNPTVSGTELSVEVYILDFNKNIYDQDITIKFRDFLHEEIKFDGLEALIKKLDEDKALTESFEF</sequence>
<keyword evidence="10 15" id="KW-0274">FAD</keyword>
<protein>
    <recommendedName>
        <fullName evidence="15">Riboflavin biosynthesis protein</fullName>
    </recommendedName>
    <domain>
        <recommendedName>
            <fullName evidence="15">Riboflavin kinase</fullName>
            <ecNumber evidence="15">2.7.1.26</ecNumber>
        </recommendedName>
        <alternativeName>
            <fullName evidence="15">Flavokinase</fullName>
        </alternativeName>
    </domain>
    <domain>
        <recommendedName>
            <fullName evidence="15">FMN adenylyltransferase</fullName>
            <ecNumber evidence="15">2.7.7.2</ecNumber>
        </recommendedName>
        <alternativeName>
            <fullName evidence="15">FAD pyrophosphorylase</fullName>
        </alternativeName>
        <alternativeName>
            <fullName evidence="15">FAD synthase</fullName>
        </alternativeName>
    </domain>
</protein>
<dbReference type="InterPro" id="IPR023465">
    <property type="entry name" value="Riboflavin_kinase_dom_sf"/>
</dbReference>
<evidence type="ECO:0000256" key="2">
    <source>
        <dbReference type="ARBA" id="ARBA00004726"/>
    </source>
</evidence>
<comment type="pathway">
    <text evidence="2 15">Cofactor biosynthesis; FAD biosynthesis; FAD from FMN: step 1/1.</text>
</comment>
<dbReference type="EC" id="2.7.7.2" evidence="15"/>
<dbReference type="GO" id="GO:0009398">
    <property type="term" value="P:FMN biosynthetic process"/>
    <property type="evidence" value="ECO:0007669"/>
    <property type="project" value="UniProtKB-UniRule"/>
</dbReference>
<dbReference type="InterPro" id="IPR015865">
    <property type="entry name" value="Riboflavin_kinase_bac/euk"/>
</dbReference>
<gene>
    <name evidence="17" type="primary">ribF</name>
    <name evidence="17" type="ORF">AB406_1619</name>
</gene>
<dbReference type="InterPro" id="IPR015864">
    <property type="entry name" value="FAD_synthase"/>
</dbReference>
<evidence type="ECO:0000256" key="6">
    <source>
        <dbReference type="ARBA" id="ARBA00022679"/>
    </source>
</evidence>
<dbReference type="Pfam" id="PF06574">
    <property type="entry name" value="FAD_syn"/>
    <property type="match status" value="1"/>
</dbReference>
<evidence type="ECO:0000256" key="1">
    <source>
        <dbReference type="ARBA" id="ARBA00002121"/>
    </source>
</evidence>
<evidence type="ECO:0000256" key="13">
    <source>
        <dbReference type="ARBA" id="ARBA00047880"/>
    </source>
</evidence>
<dbReference type="RefSeq" id="WP_014937240.1">
    <property type="nucleotide sequence ID" value="NZ_CP011859.1"/>
</dbReference>
<dbReference type="PIRSF" id="PIRSF004491">
    <property type="entry name" value="FAD_Synth"/>
    <property type="match status" value="1"/>
</dbReference>
<dbReference type="SUPFAM" id="SSF82114">
    <property type="entry name" value="Riboflavin kinase-like"/>
    <property type="match status" value="1"/>
</dbReference>
<dbReference type="GO" id="GO:0009231">
    <property type="term" value="P:riboflavin biosynthetic process"/>
    <property type="evidence" value="ECO:0007669"/>
    <property type="project" value="InterPro"/>
</dbReference>
<comment type="catalytic activity">
    <reaction evidence="13 15">
        <text>riboflavin + ATP = FMN + ADP + H(+)</text>
        <dbReference type="Rhea" id="RHEA:14357"/>
        <dbReference type="ChEBI" id="CHEBI:15378"/>
        <dbReference type="ChEBI" id="CHEBI:30616"/>
        <dbReference type="ChEBI" id="CHEBI:57986"/>
        <dbReference type="ChEBI" id="CHEBI:58210"/>
        <dbReference type="ChEBI" id="CHEBI:456216"/>
        <dbReference type="EC" id="2.7.1.26"/>
    </reaction>
</comment>
<evidence type="ECO:0000256" key="14">
    <source>
        <dbReference type="ARBA" id="ARBA00049494"/>
    </source>
</evidence>
<dbReference type="InterPro" id="IPR002606">
    <property type="entry name" value="Riboflavin_kinase_bac"/>
</dbReference>
<evidence type="ECO:0000313" key="18">
    <source>
        <dbReference type="Proteomes" id="UP000189883"/>
    </source>
</evidence>
<evidence type="ECO:0000313" key="17">
    <source>
        <dbReference type="EMBL" id="AQY22563.1"/>
    </source>
</evidence>
<keyword evidence="11 15" id="KW-0067">ATP-binding</keyword>
<dbReference type="SMART" id="SM00904">
    <property type="entry name" value="Flavokinase"/>
    <property type="match status" value="1"/>
</dbReference>
<dbReference type="GO" id="GO:0003919">
    <property type="term" value="F:FMN adenylyltransferase activity"/>
    <property type="evidence" value="ECO:0007669"/>
    <property type="project" value="UniProtKB-UniRule"/>
</dbReference>
<evidence type="ECO:0000256" key="12">
    <source>
        <dbReference type="ARBA" id="ARBA00023268"/>
    </source>
</evidence>
<comment type="function">
    <text evidence="1">Catalyzes the phosphorylation of riboflavin to FMN followed by the adenylation of FMN to FAD.</text>
</comment>
<dbReference type="InterPro" id="IPR023468">
    <property type="entry name" value="Riboflavin_kinase"/>
</dbReference>
<dbReference type="CDD" id="cd02064">
    <property type="entry name" value="FAD_synthetase_N"/>
    <property type="match status" value="1"/>
</dbReference>
<dbReference type="GO" id="GO:0008531">
    <property type="term" value="F:riboflavin kinase activity"/>
    <property type="evidence" value="ECO:0007669"/>
    <property type="project" value="UniProtKB-UniRule"/>
</dbReference>
<keyword evidence="8 15" id="KW-0547">Nucleotide-binding</keyword>
<evidence type="ECO:0000256" key="11">
    <source>
        <dbReference type="ARBA" id="ARBA00022840"/>
    </source>
</evidence>
<name>A0A1S7DTW8_RIEAN</name>
<keyword evidence="4 15" id="KW-0285">Flavoprotein</keyword>
<dbReference type="Gene3D" id="3.40.50.620">
    <property type="entry name" value="HUPs"/>
    <property type="match status" value="1"/>
</dbReference>
<dbReference type="GO" id="GO:0006747">
    <property type="term" value="P:FAD biosynthetic process"/>
    <property type="evidence" value="ECO:0007669"/>
    <property type="project" value="UniProtKB-UniRule"/>
</dbReference>
<keyword evidence="12" id="KW-0511">Multifunctional enzyme</keyword>
<keyword evidence="6 15" id="KW-0808">Transferase</keyword>
<organism evidence="17 18">
    <name type="scientific">Riemerella anatipestifer</name>
    <name type="common">Moraxella anatipestifer</name>
    <dbReference type="NCBI Taxonomy" id="34085"/>
    <lineage>
        <taxon>Bacteria</taxon>
        <taxon>Pseudomonadati</taxon>
        <taxon>Bacteroidota</taxon>
        <taxon>Flavobacteriia</taxon>
        <taxon>Flavobacteriales</taxon>
        <taxon>Weeksellaceae</taxon>
        <taxon>Riemerella</taxon>
    </lineage>
</organism>
<evidence type="ECO:0000256" key="4">
    <source>
        <dbReference type="ARBA" id="ARBA00022630"/>
    </source>
</evidence>
<dbReference type="InterPro" id="IPR014729">
    <property type="entry name" value="Rossmann-like_a/b/a_fold"/>
</dbReference>
<dbReference type="Pfam" id="PF01687">
    <property type="entry name" value="Flavokinase"/>
    <property type="match status" value="1"/>
</dbReference>
<reference evidence="17 18" key="1">
    <citation type="submission" date="2015-06" db="EMBL/GenBank/DDBJ databases">
        <title>R. anatipestifer strain HXb2 is the most virulent strain so far, and the genome sequence would help us uncover the pathogenesis.</title>
        <authorList>
            <person name="Hu Q."/>
            <person name="Qi J."/>
            <person name="Bo H."/>
            <person name="Liu G."/>
            <person name="Tao M."/>
            <person name="Ding Y."/>
            <person name="Xue Y."/>
        </authorList>
    </citation>
    <scope>NUCLEOTIDE SEQUENCE [LARGE SCALE GENOMIC DNA]</scope>
    <source>
        <strain evidence="17 18">HXb2</strain>
    </source>
</reference>
<evidence type="ECO:0000259" key="16">
    <source>
        <dbReference type="SMART" id="SM00904"/>
    </source>
</evidence>
<proteinExistence type="inferred from homology"/>
<evidence type="ECO:0000256" key="8">
    <source>
        <dbReference type="ARBA" id="ARBA00022741"/>
    </source>
</evidence>
<dbReference type="EC" id="2.7.1.26" evidence="15"/>
<dbReference type="FunFam" id="3.40.50.620:FF:000021">
    <property type="entry name" value="Riboflavin biosynthesis protein"/>
    <property type="match status" value="1"/>
</dbReference>
<dbReference type="Gene3D" id="2.40.30.30">
    <property type="entry name" value="Riboflavin kinase-like"/>
    <property type="match status" value="1"/>
</dbReference>
<evidence type="ECO:0000256" key="7">
    <source>
        <dbReference type="ARBA" id="ARBA00022695"/>
    </source>
</evidence>
<dbReference type="SUPFAM" id="SSF52374">
    <property type="entry name" value="Nucleotidylyl transferase"/>
    <property type="match status" value="1"/>
</dbReference>
<dbReference type="UniPathway" id="UPA00276">
    <property type="reaction ID" value="UER00406"/>
</dbReference>
<keyword evidence="7 15" id="KW-0548">Nucleotidyltransferase</keyword>
<dbReference type="AlphaFoldDB" id="A0A1S7DTW8"/>
<dbReference type="PANTHER" id="PTHR22749">
    <property type="entry name" value="RIBOFLAVIN KINASE/FMN ADENYLYLTRANSFERASE"/>
    <property type="match status" value="1"/>
</dbReference>
<comment type="catalytic activity">
    <reaction evidence="14 15">
        <text>FMN + ATP + H(+) = FAD + diphosphate</text>
        <dbReference type="Rhea" id="RHEA:17237"/>
        <dbReference type="ChEBI" id="CHEBI:15378"/>
        <dbReference type="ChEBI" id="CHEBI:30616"/>
        <dbReference type="ChEBI" id="CHEBI:33019"/>
        <dbReference type="ChEBI" id="CHEBI:57692"/>
        <dbReference type="ChEBI" id="CHEBI:58210"/>
        <dbReference type="EC" id="2.7.7.2"/>
    </reaction>
</comment>
<dbReference type="PANTHER" id="PTHR22749:SF6">
    <property type="entry name" value="RIBOFLAVIN KINASE"/>
    <property type="match status" value="1"/>
</dbReference>
<dbReference type="NCBIfam" id="NF004162">
    <property type="entry name" value="PRK05627.1-5"/>
    <property type="match status" value="1"/>
</dbReference>
<evidence type="ECO:0000256" key="5">
    <source>
        <dbReference type="ARBA" id="ARBA00022643"/>
    </source>
</evidence>
<dbReference type="EMBL" id="CP011859">
    <property type="protein sequence ID" value="AQY22563.1"/>
    <property type="molecule type" value="Genomic_DNA"/>
</dbReference>
<dbReference type="NCBIfam" id="TIGR00083">
    <property type="entry name" value="ribF"/>
    <property type="match status" value="1"/>
</dbReference>
<accession>A0A1S7DTW8</accession>